<feature type="signal peptide" evidence="5">
    <location>
        <begin position="1"/>
        <end position="20"/>
    </location>
</feature>
<feature type="chain" id="PRO_5015043548" evidence="5">
    <location>
        <begin position="21"/>
        <end position="265"/>
    </location>
</feature>
<dbReference type="Proteomes" id="UP000182200">
    <property type="component" value="Unassembled WGS sequence"/>
</dbReference>
<reference evidence="8 9" key="2">
    <citation type="submission" date="2015-11" db="EMBL/GenBank/DDBJ databases">
        <authorList>
            <person name="Zhang Y."/>
            <person name="Guo Z."/>
        </authorList>
    </citation>
    <scope>NUCLEOTIDE SEQUENCE [LARGE SCALE GENOMIC DNA]</scope>
    <source>
        <strain evidence="8">JGI-4</strain>
    </source>
</reference>
<dbReference type="Gene3D" id="1.10.760.10">
    <property type="entry name" value="Cytochrome c-like domain"/>
    <property type="match status" value="2"/>
</dbReference>
<evidence type="ECO:0000313" key="9">
    <source>
        <dbReference type="Proteomes" id="UP000182011"/>
    </source>
</evidence>
<keyword evidence="1 4" id="KW-0349">Heme</keyword>
<evidence type="ECO:0000256" key="3">
    <source>
        <dbReference type="ARBA" id="ARBA00023004"/>
    </source>
</evidence>
<protein>
    <submittedName>
        <fullName evidence="8">Cytochrome c, mono-and diheme variants</fullName>
    </submittedName>
</protein>
<accession>A0A0P1MGG4</accession>
<dbReference type="STRING" id="1633631.GCA_001442925_00041"/>
<dbReference type="OrthoDB" id="9808312at2"/>
<accession>A0A0S4MNL7</accession>
<dbReference type="GO" id="GO:0009055">
    <property type="term" value="F:electron transfer activity"/>
    <property type="evidence" value="ECO:0007669"/>
    <property type="project" value="InterPro"/>
</dbReference>
<accession>A0A0P1LQK3</accession>
<accession>A0A0N7MX52</accession>
<evidence type="ECO:0000256" key="4">
    <source>
        <dbReference type="PROSITE-ProRule" id="PRU00433"/>
    </source>
</evidence>
<dbReference type="Proteomes" id="UP000182011">
    <property type="component" value="Unassembled WGS sequence"/>
</dbReference>
<gene>
    <name evidence="8" type="ORF">JGI4_00041</name>
    <name evidence="7" type="ORF">JGI8_00738</name>
</gene>
<reference evidence="7 10" key="1">
    <citation type="submission" date="2015-11" db="EMBL/GenBank/DDBJ databases">
        <authorList>
            <person name="Varghese N."/>
        </authorList>
    </citation>
    <scope>NUCLEOTIDE SEQUENCE [LARGE SCALE GENOMIC DNA]</scope>
    <source>
        <strain evidence="7 10">JGI-8</strain>
    </source>
</reference>
<accession>A0A0P1L793</accession>
<dbReference type="GO" id="GO:0020037">
    <property type="term" value="F:heme binding"/>
    <property type="evidence" value="ECO:0007669"/>
    <property type="project" value="InterPro"/>
</dbReference>
<dbReference type="PANTHER" id="PTHR35008:SF8">
    <property type="entry name" value="ALCOHOL DEHYDROGENASE CYTOCHROME C SUBUNIT"/>
    <property type="match status" value="1"/>
</dbReference>
<accession>A0A0P1M3R5</accession>
<accession>A0A0P1MAB7</accession>
<dbReference type="RefSeq" id="WP_047133768.1">
    <property type="nucleotide sequence ID" value="NZ_CZVI01000007.1"/>
</dbReference>
<evidence type="ECO:0000313" key="8">
    <source>
        <dbReference type="EMBL" id="CUU00640.1"/>
    </source>
</evidence>
<proteinExistence type="predicted"/>
<accession>A0A0P1MM79</accession>
<name>A0A0P1MAB7_9BACT</name>
<dbReference type="InterPro" id="IPR009056">
    <property type="entry name" value="Cyt_c-like_dom"/>
</dbReference>
<accession>A0A0P1M0J3</accession>
<sequence>MKSKAILTLLSLGLFIYGFTGNDQPSKPSKEVIERGKKVFNHVCAPCHGKDGKGDGVVSSTIFVKPRNFTTGVFKFRSTESGNLPTDADLYESISLGFHNTAMPSFTALSPEDRYAVMEYIKTFSERFSNPNEYPLKVIEPANQIPLSPESIAKGREIYLRTKCWECHGVSGKGDGPAAKRGFQDDWGNKILIPDLTNPNEVKRAQTVEEIYLVFTTGLNGSPMPSFKDVLTDEERWHLANYIYALIHGIALYDGTTIEQLKETR</sequence>
<evidence type="ECO:0000259" key="6">
    <source>
        <dbReference type="PROSITE" id="PS51007"/>
    </source>
</evidence>
<keyword evidence="2 4" id="KW-0479">Metal-binding</keyword>
<dbReference type="Pfam" id="PF00034">
    <property type="entry name" value="Cytochrom_C"/>
    <property type="match status" value="2"/>
</dbReference>
<organism evidence="8 9">
    <name type="scientific">Candidatus Kryptonium thompsonii</name>
    <dbReference type="NCBI Taxonomy" id="1633631"/>
    <lineage>
        <taxon>Bacteria</taxon>
        <taxon>Pseudomonadati</taxon>
        <taxon>Candidatus Kryptoniota</taxon>
        <taxon>Candidatus Kryptonium</taxon>
    </lineage>
</organism>
<dbReference type="PROSITE" id="PS51007">
    <property type="entry name" value="CYTC"/>
    <property type="match status" value="2"/>
</dbReference>
<dbReference type="GO" id="GO:0046872">
    <property type="term" value="F:metal ion binding"/>
    <property type="evidence" value="ECO:0007669"/>
    <property type="project" value="UniProtKB-KW"/>
</dbReference>
<dbReference type="SUPFAM" id="SSF46626">
    <property type="entry name" value="Cytochrome c"/>
    <property type="match status" value="2"/>
</dbReference>
<dbReference type="AlphaFoldDB" id="A0A0P1MAB7"/>
<dbReference type="InterPro" id="IPR051459">
    <property type="entry name" value="Cytochrome_c-type_DH"/>
</dbReference>
<accession>A0A0P1M155</accession>
<keyword evidence="10" id="KW-1185">Reference proteome</keyword>
<keyword evidence="3 4" id="KW-0408">Iron</keyword>
<dbReference type="PANTHER" id="PTHR35008">
    <property type="entry name" value="BLL4482 PROTEIN-RELATED"/>
    <property type="match status" value="1"/>
</dbReference>
<dbReference type="InterPro" id="IPR036909">
    <property type="entry name" value="Cyt_c-like_dom_sf"/>
</dbReference>
<dbReference type="EMBL" id="FAOP01000001">
    <property type="protein sequence ID" value="CUU00640.1"/>
    <property type="molecule type" value="Genomic_DNA"/>
</dbReference>
<keyword evidence="5" id="KW-0732">Signal</keyword>
<evidence type="ECO:0000256" key="5">
    <source>
        <dbReference type="SAM" id="SignalP"/>
    </source>
</evidence>
<evidence type="ECO:0000256" key="1">
    <source>
        <dbReference type="ARBA" id="ARBA00022617"/>
    </source>
</evidence>
<feature type="domain" description="Cytochrome c" evidence="6">
    <location>
        <begin position="150"/>
        <end position="247"/>
    </location>
</feature>
<evidence type="ECO:0000313" key="7">
    <source>
        <dbReference type="EMBL" id="CUS83822.1"/>
    </source>
</evidence>
<feature type="domain" description="Cytochrome c" evidence="6">
    <location>
        <begin position="31"/>
        <end position="125"/>
    </location>
</feature>
<accession>A0A0P1LAK1</accession>
<dbReference type="EMBL" id="CZVI01000007">
    <property type="protein sequence ID" value="CUS83822.1"/>
    <property type="molecule type" value="Genomic_DNA"/>
</dbReference>
<evidence type="ECO:0000313" key="10">
    <source>
        <dbReference type="Proteomes" id="UP000182200"/>
    </source>
</evidence>
<evidence type="ECO:0000256" key="2">
    <source>
        <dbReference type="ARBA" id="ARBA00022723"/>
    </source>
</evidence>